<accession>A0A370QJD6</accession>
<name>A0A370QJD6_9FLAO</name>
<evidence type="ECO:0000313" key="2">
    <source>
        <dbReference type="EMBL" id="RDK88483.1"/>
    </source>
</evidence>
<dbReference type="Proteomes" id="UP000255317">
    <property type="component" value="Unassembled WGS sequence"/>
</dbReference>
<dbReference type="InterPro" id="IPR046290">
    <property type="entry name" value="DUF6327"/>
</dbReference>
<dbReference type="AlphaFoldDB" id="A0A370QJD6"/>
<reference evidence="2 3" key="1">
    <citation type="submission" date="2018-07" db="EMBL/GenBank/DDBJ databases">
        <title>Genomic Encyclopedia of Type Strains, Phase IV (KMG-IV): sequencing the most valuable type-strain genomes for metagenomic binning, comparative biology and taxonomic classification.</title>
        <authorList>
            <person name="Goeker M."/>
        </authorList>
    </citation>
    <scope>NUCLEOTIDE SEQUENCE [LARGE SCALE GENOMIC DNA]</scope>
    <source>
        <strain evidence="2 3">DSM 101478</strain>
    </source>
</reference>
<dbReference type="RefSeq" id="WP_115122182.1">
    <property type="nucleotide sequence ID" value="NZ_QRAO01000001.1"/>
</dbReference>
<proteinExistence type="predicted"/>
<feature type="transmembrane region" description="Helical" evidence="1">
    <location>
        <begin position="45"/>
        <end position="71"/>
    </location>
</feature>
<sequence length="81" mass="9125">MKKKYYTFDELDQDIKRAKLQSEIDREELKLSLHQTKESVTPGKIATAIIGGMATSAVLIKLLTPVASFAIGRLLQKYKEN</sequence>
<protein>
    <submittedName>
        <fullName evidence="2">Uncharacterized protein</fullName>
    </submittedName>
</protein>
<comment type="caution">
    <text evidence="2">The sequence shown here is derived from an EMBL/GenBank/DDBJ whole genome shotgun (WGS) entry which is preliminary data.</text>
</comment>
<organism evidence="2 3">
    <name type="scientific">Marinirhabdus gelatinilytica</name>
    <dbReference type="NCBI Taxonomy" id="1703343"/>
    <lineage>
        <taxon>Bacteria</taxon>
        <taxon>Pseudomonadati</taxon>
        <taxon>Bacteroidota</taxon>
        <taxon>Flavobacteriia</taxon>
        <taxon>Flavobacteriales</taxon>
        <taxon>Flavobacteriaceae</taxon>
    </lineage>
</organism>
<evidence type="ECO:0000256" key="1">
    <source>
        <dbReference type="SAM" id="Phobius"/>
    </source>
</evidence>
<keyword evidence="1" id="KW-0812">Transmembrane</keyword>
<evidence type="ECO:0000313" key="3">
    <source>
        <dbReference type="Proteomes" id="UP000255317"/>
    </source>
</evidence>
<keyword evidence="1" id="KW-0472">Membrane</keyword>
<dbReference type="OrthoDB" id="1149272at2"/>
<keyword evidence="1" id="KW-1133">Transmembrane helix</keyword>
<dbReference type="Pfam" id="PF19852">
    <property type="entry name" value="DUF6327"/>
    <property type="match status" value="1"/>
</dbReference>
<gene>
    <name evidence="2" type="ORF">C8D94_101357</name>
</gene>
<keyword evidence="3" id="KW-1185">Reference proteome</keyword>
<dbReference type="EMBL" id="QRAO01000001">
    <property type="protein sequence ID" value="RDK88483.1"/>
    <property type="molecule type" value="Genomic_DNA"/>
</dbReference>